<keyword evidence="7 9" id="KW-0472">Membrane</keyword>
<dbReference type="KEGG" id="kng:KNAG_0B04260"/>
<gene>
    <name evidence="12" type="primary">KNAG0B04260</name>
    <name evidence="12" type="ordered locus">KNAG_0B04260</name>
</gene>
<dbReference type="InterPro" id="IPR009038">
    <property type="entry name" value="GOLD_dom"/>
</dbReference>
<feature type="signal peptide" evidence="10">
    <location>
        <begin position="1"/>
        <end position="20"/>
    </location>
</feature>
<sequence length="210" mass="24416">MVSILNCMVALFGVFQYVQCTHFYLKPNEVKCFYENLASGNLLIGDLDVTVEGQYGIYEENPDVSLSITIDETFDNDHRVFNQKNSFTGDFTFTTLETGEHRVCIRPHYKDTKAKLRIYIDFEISHIRYLDSKRKEGVTSLKGRIDQLTQRLYNIRTEQEVIRKKEAIFRNQSESANSKIMFWSVVQCIALAGACAFQLRYLKNFSSSRR</sequence>
<dbReference type="PANTHER" id="PTHR22811">
    <property type="entry name" value="TRANSMEMBRANE EMP24 DOMAIN-CONTAINING PROTEIN"/>
    <property type="match status" value="1"/>
</dbReference>
<keyword evidence="4 10" id="KW-0732">Signal</keyword>
<dbReference type="EMBL" id="HE978315">
    <property type="protein sequence ID" value="CCK68861.1"/>
    <property type="molecule type" value="Genomic_DNA"/>
</dbReference>
<dbReference type="GO" id="GO:0006888">
    <property type="term" value="P:endoplasmic reticulum to Golgi vesicle-mediated transport"/>
    <property type="evidence" value="ECO:0007669"/>
    <property type="project" value="UniProtKB-ARBA"/>
</dbReference>
<organism evidence="12 13">
    <name type="scientific">Huiozyma naganishii (strain ATCC MYA-139 / BCRC 22969 / CBS 8797 / KCTC 17520 / NBRC 10181 / NCYC 3082 / Yp74L-3)</name>
    <name type="common">Yeast</name>
    <name type="synonym">Kazachstania naganishii</name>
    <dbReference type="NCBI Taxonomy" id="1071383"/>
    <lineage>
        <taxon>Eukaryota</taxon>
        <taxon>Fungi</taxon>
        <taxon>Dikarya</taxon>
        <taxon>Ascomycota</taxon>
        <taxon>Saccharomycotina</taxon>
        <taxon>Saccharomycetes</taxon>
        <taxon>Saccharomycetales</taxon>
        <taxon>Saccharomycetaceae</taxon>
        <taxon>Huiozyma</taxon>
    </lineage>
</organism>
<feature type="transmembrane region" description="Helical" evidence="9">
    <location>
        <begin position="180"/>
        <end position="202"/>
    </location>
</feature>
<comment type="similarity">
    <text evidence="2 8">Belongs to the EMP24/GP25L family.</text>
</comment>
<dbReference type="Pfam" id="PF01105">
    <property type="entry name" value="EMP24_GP25L"/>
    <property type="match status" value="1"/>
</dbReference>
<evidence type="ECO:0000313" key="12">
    <source>
        <dbReference type="EMBL" id="CCK68861.1"/>
    </source>
</evidence>
<evidence type="ECO:0000259" key="11">
    <source>
        <dbReference type="PROSITE" id="PS50866"/>
    </source>
</evidence>
<proteinExistence type="inferred from homology"/>
<reference evidence="12 13" key="1">
    <citation type="journal article" date="2011" name="Proc. Natl. Acad. Sci. U.S.A.">
        <title>Evolutionary erosion of yeast sex chromosomes by mating-type switching accidents.</title>
        <authorList>
            <person name="Gordon J.L."/>
            <person name="Armisen D."/>
            <person name="Proux-Wera E."/>
            <person name="Oheigeartaigh S.S."/>
            <person name="Byrne K.P."/>
            <person name="Wolfe K.H."/>
        </authorList>
    </citation>
    <scope>NUCLEOTIDE SEQUENCE [LARGE SCALE GENOMIC DNA]</scope>
    <source>
        <strain evidence="13">ATCC MYA-139 / BCRC 22969 / CBS 8797 / CCRC 22969 / KCTC 17520 / NBRC 10181 / NCYC 3082</strain>
    </source>
</reference>
<dbReference type="OMA" id="YYICISC"/>
<evidence type="ECO:0000256" key="1">
    <source>
        <dbReference type="ARBA" id="ARBA00004479"/>
    </source>
</evidence>
<protein>
    <recommendedName>
        <fullName evidence="11">GOLD domain-containing protein</fullName>
    </recommendedName>
</protein>
<keyword evidence="5" id="KW-0931">ER-Golgi transport</keyword>
<dbReference type="PROSITE" id="PS50866">
    <property type="entry name" value="GOLD"/>
    <property type="match status" value="1"/>
</dbReference>
<evidence type="ECO:0000256" key="9">
    <source>
        <dbReference type="SAM" id="Phobius"/>
    </source>
</evidence>
<evidence type="ECO:0000313" key="13">
    <source>
        <dbReference type="Proteomes" id="UP000006310"/>
    </source>
</evidence>
<evidence type="ECO:0000256" key="8">
    <source>
        <dbReference type="RuleBase" id="RU003827"/>
    </source>
</evidence>
<evidence type="ECO:0000256" key="3">
    <source>
        <dbReference type="ARBA" id="ARBA00022692"/>
    </source>
</evidence>
<comment type="subcellular location">
    <subcellularLocation>
        <location evidence="1 8">Membrane</location>
        <topology evidence="1 8">Single-pass type I membrane protein</topology>
    </subcellularLocation>
</comment>
<dbReference type="RefSeq" id="XP_022463107.1">
    <property type="nucleotide sequence ID" value="XM_022606409.1"/>
</dbReference>
<dbReference type="AlphaFoldDB" id="J7S4X6"/>
<accession>J7S4X6</accession>
<dbReference type="OrthoDB" id="3427at2759"/>
<dbReference type="Proteomes" id="UP000006310">
    <property type="component" value="Chromosome 2"/>
</dbReference>
<reference evidence="13" key="2">
    <citation type="submission" date="2012-08" db="EMBL/GenBank/DDBJ databases">
        <title>Genome sequence of Kazachstania naganishii.</title>
        <authorList>
            <person name="Gordon J.L."/>
            <person name="Armisen D."/>
            <person name="Proux-Wera E."/>
            <person name="OhEigeartaigh S.S."/>
            <person name="Byrne K.P."/>
            <person name="Wolfe K.H."/>
        </authorList>
    </citation>
    <scope>NUCLEOTIDE SEQUENCE [LARGE SCALE GENOMIC DNA]</scope>
    <source>
        <strain evidence="13">ATCC MYA-139 / BCRC 22969 / CBS 8797 / CCRC 22969 / KCTC 17520 / NBRC 10181 / NCYC 3082</strain>
    </source>
</reference>
<dbReference type="GO" id="GO:0005737">
    <property type="term" value="C:cytoplasm"/>
    <property type="evidence" value="ECO:0007669"/>
    <property type="project" value="GOC"/>
</dbReference>
<name>J7S4X6_HUIN7</name>
<dbReference type="SMART" id="SM01190">
    <property type="entry name" value="EMP24_GP25L"/>
    <property type="match status" value="1"/>
</dbReference>
<feature type="chain" id="PRO_5003796563" description="GOLD domain-containing protein" evidence="10">
    <location>
        <begin position="21"/>
        <end position="210"/>
    </location>
</feature>
<evidence type="ECO:0000256" key="7">
    <source>
        <dbReference type="ARBA" id="ARBA00023136"/>
    </source>
</evidence>
<feature type="domain" description="GOLD" evidence="11">
    <location>
        <begin position="30"/>
        <end position="124"/>
    </location>
</feature>
<keyword evidence="5" id="KW-0813">Transport</keyword>
<dbReference type="InterPro" id="IPR015720">
    <property type="entry name" value="Emp24-like"/>
</dbReference>
<evidence type="ECO:0000256" key="5">
    <source>
        <dbReference type="ARBA" id="ARBA00022892"/>
    </source>
</evidence>
<evidence type="ECO:0000256" key="6">
    <source>
        <dbReference type="ARBA" id="ARBA00022989"/>
    </source>
</evidence>
<dbReference type="GeneID" id="34524511"/>
<keyword evidence="3 8" id="KW-0812">Transmembrane</keyword>
<keyword evidence="13" id="KW-1185">Reference proteome</keyword>
<dbReference type="HOGENOM" id="CLU_066963_2_1_1"/>
<dbReference type="eggNOG" id="KOG1690">
    <property type="taxonomic scope" value="Eukaryota"/>
</dbReference>
<dbReference type="GO" id="GO:0016020">
    <property type="term" value="C:membrane"/>
    <property type="evidence" value="ECO:0007669"/>
    <property type="project" value="UniProtKB-SubCell"/>
</dbReference>
<keyword evidence="6 9" id="KW-1133">Transmembrane helix</keyword>
<evidence type="ECO:0000256" key="2">
    <source>
        <dbReference type="ARBA" id="ARBA00007104"/>
    </source>
</evidence>
<evidence type="ECO:0000256" key="4">
    <source>
        <dbReference type="ARBA" id="ARBA00022729"/>
    </source>
</evidence>
<dbReference type="STRING" id="1071383.J7S4X6"/>
<evidence type="ECO:0000256" key="10">
    <source>
        <dbReference type="SAM" id="SignalP"/>
    </source>
</evidence>